<evidence type="ECO:0000256" key="13">
    <source>
        <dbReference type="PIRSR" id="PIRSR602401-1"/>
    </source>
</evidence>
<comment type="pathway">
    <text evidence="3">Secondary metabolite biosynthesis.</text>
</comment>
<evidence type="ECO:0000256" key="11">
    <source>
        <dbReference type="ARBA" id="ARBA00023033"/>
    </source>
</evidence>
<dbReference type="Pfam" id="PF00067">
    <property type="entry name" value="p450"/>
    <property type="match status" value="1"/>
</dbReference>
<keyword evidence="9 14" id="KW-0560">Oxidoreductase</keyword>
<comment type="cofactor">
    <cofactor evidence="1 13">
        <name>heme</name>
        <dbReference type="ChEBI" id="CHEBI:30413"/>
    </cofactor>
</comment>
<keyword evidence="7 13" id="KW-0479">Metal-binding</keyword>
<keyword evidence="8 15" id="KW-1133">Transmembrane helix</keyword>
<name>A0A165DVU2_9APHY</name>
<evidence type="ECO:0000256" key="9">
    <source>
        <dbReference type="ARBA" id="ARBA00023002"/>
    </source>
</evidence>
<evidence type="ECO:0000256" key="7">
    <source>
        <dbReference type="ARBA" id="ARBA00022723"/>
    </source>
</evidence>
<keyword evidence="5 13" id="KW-0349">Heme</keyword>
<dbReference type="PANTHER" id="PTHR46300">
    <property type="entry name" value="P450, PUTATIVE (EUROFUNG)-RELATED-RELATED"/>
    <property type="match status" value="1"/>
</dbReference>
<evidence type="ECO:0000313" key="16">
    <source>
        <dbReference type="EMBL" id="KZT05732.1"/>
    </source>
</evidence>
<dbReference type="RefSeq" id="XP_040763472.1">
    <property type="nucleotide sequence ID" value="XM_040904535.1"/>
</dbReference>
<keyword evidence="11 14" id="KW-0503">Monooxygenase</keyword>
<dbReference type="GO" id="GO:0004497">
    <property type="term" value="F:monooxygenase activity"/>
    <property type="evidence" value="ECO:0007669"/>
    <property type="project" value="UniProtKB-KW"/>
</dbReference>
<evidence type="ECO:0000256" key="6">
    <source>
        <dbReference type="ARBA" id="ARBA00022692"/>
    </source>
</evidence>
<dbReference type="GeneID" id="63821565"/>
<comment type="similarity">
    <text evidence="4 14">Belongs to the cytochrome P450 family.</text>
</comment>
<keyword evidence="17" id="KW-1185">Reference proteome</keyword>
<reference evidence="16 17" key="1">
    <citation type="journal article" date="2016" name="Mol. Biol. Evol.">
        <title>Comparative Genomics of Early-Diverging Mushroom-Forming Fungi Provides Insights into the Origins of Lignocellulose Decay Capabilities.</title>
        <authorList>
            <person name="Nagy L.G."/>
            <person name="Riley R."/>
            <person name="Tritt A."/>
            <person name="Adam C."/>
            <person name="Daum C."/>
            <person name="Floudas D."/>
            <person name="Sun H."/>
            <person name="Yadav J.S."/>
            <person name="Pangilinan J."/>
            <person name="Larsson K.H."/>
            <person name="Matsuura K."/>
            <person name="Barry K."/>
            <person name="Labutti K."/>
            <person name="Kuo R."/>
            <person name="Ohm R.A."/>
            <person name="Bhattacharya S.S."/>
            <person name="Shirouzu T."/>
            <person name="Yoshinaga Y."/>
            <person name="Martin F.M."/>
            <person name="Grigoriev I.V."/>
            <person name="Hibbett D.S."/>
        </authorList>
    </citation>
    <scope>NUCLEOTIDE SEQUENCE [LARGE SCALE GENOMIC DNA]</scope>
    <source>
        <strain evidence="16 17">93-53</strain>
    </source>
</reference>
<dbReference type="PROSITE" id="PS00086">
    <property type="entry name" value="CYTOCHROME_P450"/>
    <property type="match status" value="1"/>
</dbReference>
<organism evidence="16 17">
    <name type="scientific">Laetiporus sulphureus 93-53</name>
    <dbReference type="NCBI Taxonomy" id="1314785"/>
    <lineage>
        <taxon>Eukaryota</taxon>
        <taxon>Fungi</taxon>
        <taxon>Dikarya</taxon>
        <taxon>Basidiomycota</taxon>
        <taxon>Agaricomycotina</taxon>
        <taxon>Agaricomycetes</taxon>
        <taxon>Polyporales</taxon>
        <taxon>Laetiporus</taxon>
    </lineage>
</organism>
<dbReference type="InterPro" id="IPR017972">
    <property type="entry name" value="Cyt_P450_CS"/>
</dbReference>
<evidence type="ECO:0000256" key="14">
    <source>
        <dbReference type="RuleBase" id="RU000461"/>
    </source>
</evidence>
<evidence type="ECO:0000256" key="15">
    <source>
        <dbReference type="SAM" id="Phobius"/>
    </source>
</evidence>
<gene>
    <name evidence="16" type="ORF">LAESUDRAFT_655099</name>
</gene>
<dbReference type="InterPro" id="IPR050364">
    <property type="entry name" value="Cytochrome_P450_fung"/>
</dbReference>
<dbReference type="InParanoid" id="A0A165DVU2"/>
<dbReference type="Proteomes" id="UP000076871">
    <property type="component" value="Unassembled WGS sequence"/>
</dbReference>
<dbReference type="InterPro" id="IPR002401">
    <property type="entry name" value="Cyt_P450_E_grp-I"/>
</dbReference>
<evidence type="ECO:0000256" key="1">
    <source>
        <dbReference type="ARBA" id="ARBA00001971"/>
    </source>
</evidence>
<feature type="transmembrane region" description="Helical" evidence="15">
    <location>
        <begin position="6"/>
        <end position="25"/>
    </location>
</feature>
<feature type="binding site" description="axial binding residue" evidence="13">
    <location>
        <position position="449"/>
    </location>
    <ligand>
        <name>heme</name>
        <dbReference type="ChEBI" id="CHEBI:30413"/>
    </ligand>
    <ligandPart>
        <name>Fe</name>
        <dbReference type="ChEBI" id="CHEBI:18248"/>
    </ligandPart>
</feature>
<dbReference type="PRINTS" id="PR00463">
    <property type="entry name" value="EP450I"/>
</dbReference>
<keyword evidence="10 13" id="KW-0408">Iron</keyword>
<dbReference type="GO" id="GO:0020037">
    <property type="term" value="F:heme binding"/>
    <property type="evidence" value="ECO:0007669"/>
    <property type="project" value="InterPro"/>
</dbReference>
<evidence type="ECO:0000256" key="10">
    <source>
        <dbReference type="ARBA" id="ARBA00023004"/>
    </source>
</evidence>
<sequence length="524" mass="58626">MASTYGFQAYATVAILLIVAIRFLTSQLGVSGRKLRLPPGPSSLPIVGNLLQLPAIFKERTFTEWAQQYGDVVYVRFLRTPVIILNTLEAAQDLLDKRSSKYSDRPQITIVSDMAGWDSSLVGMPYGDRFRRYRKWMHDALGTKAGLKTLVPTQQREAYNLISGLCEKPEALQLHINRFAAGLLVEMGYGHTITTIDDAYVHLADRAMGEIVEGGYPGLMFVDFIPKKYLKRLPMWFPGPVGWFLRKSRLVAAAAQMMLDTPFEMVKKAMAAGTARPSLTSSVLAEMQSQGKVTEQDEIDIKGAAGVLYAAGTETTVSTLSSFFLAMVIHPDIYRKAQEEMDRVIGHGRLPELDDRAQLPYLGCILKEVYRWGCPAPLGLVHRLMSDDEYRGYDIPEGSTVLPNIWAMTRDERCYPEPESFRPERFLNTNESEVPDPRNMVFGFGRRICPGRLMADDSLWLAMANIVATLKIEKVVGPGGEKITPKAVWTSGFINQPIDLKCDVRPRSQESLDLIHQMSAHIVN</sequence>
<dbReference type="STRING" id="1314785.A0A165DVU2"/>
<dbReference type="SUPFAM" id="SSF48264">
    <property type="entry name" value="Cytochrome P450"/>
    <property type="match status" value="1"/>
</dbReference>
<proteinExistence type="inferred from homology"/>
<dbReference type="GO" id="GO:0016020">
    <property type="term" value="C:membrane"/>
    <property type="evidence" value="ECO:0007669"/>
    <property type="project" value="UniProtKB-SubCell"/>
</dbReference>
<dbReference type="CDD" id="cd11065">
    <property type="entry name" value="CYP64-like"/>
    <property type="match status" value="1"/>
</dbReference>
<comment type="subcellular location">
    <subcellularLocation>
        <location evidence="2">Membrane</location>
        <topology evidence="2">Single-pass membrane protein</topology>
    </subcellularLocation>
</comment>
<dbReference type="InterPro" id="IPR001128">
    <property type="entry name" value="Cyt_P450"/>
</dbReference>
<dbReference type="EMBL" id="KV427628">
    <property type="protein sequence ID" value="KZT05732.1"/>
    <property type="molecule type" value="Genomic_DNA"/>
</dbReference>
<evidence type="ECO:0000256" key="8">
    <source>
        <dbReference type="ARBA" id="ARBA00022989"/>
    </source>
</evidence>
<accession>A0A165DVU2</accession>
<evidence type="ECO:0000256" key="12">
    <source>
        <dbReference type="ARBA" id="ARBA00023136"/>
    </source>
</evidence>
<keyword evidence="12 15" id="KW-0472">Membrane</keyword>
<dbReference type="PANTHER" id="PTHR46300:SF7">
    <property type="entry name" value="P450, PUTATIVE (EUROFUNG)-RELATED"/>
    <property type="match status" value="1"/>
</dbReference>
<dbReference type="OrthoDB" id="2789670at2759"/>
<evidence type="ECO:0000256" key="3">
    <source>
        <dbReference type="ARBA" id="ARBA00005179"/>
    </source>
</evidence>
<evidence type="ECO:0000256" key="4">
    <source>
        <dbReference type="ARBA" id="ARBA00010617"/>
    </source>
</evidence>
<dbReference type="InterPro" id="IPR036396">
    <property type="entry name" value="Cyt_P450_sf"/>
</dbReference>
<evidence type="ECO:0000256" key="5">
    <source>
        <dbReference type="ARBA" id="ARBA00022617"/>
    </source>
</evidence>
<dbReference type="AlphaFoldDB" id="A0A165DVU2"/>
<evidence type="ECO:0000256" key="2">
    <source>
        <dbReference type="ARBA" id="ARBA00004167"/>
    </source>
</evidence>
<protein>
    <submittedName>
        <fullName evidence="16">Cytochrome P450 monooxygenase</fullName>
    </submittedName>
</protein>
<dbReference type="GO" id="GO:0016705">
    <property type="term" value="F:oxidoreductase activity, acting on paired donors, with incorporation or reduction of molecular oxygen"/>
    <property type="evidence" value="ECO:0007669"/>
    <property type="project" value="InterPro"/>
</dbReference>
<keyword evidence="6 15" id="KW-0812">Transmembrane</keyword>
<evidence type="ECO:0000313" key="17">
    <source>
        <dbReference type="Proteomes" id="UP000076871"/>
    </source>
</evidence>
<dbReference type="GO" id="GO:0005506">
    <property type="term" value="F:iron ion binding"/>
    <property type="evidence" value="ECO:0007669"/>
    <property type="project" value="InterPro"/>
</dbReference>
<dbReference type="Gene3D" id="1.10.630.10">
    <property type="entry name" value="Cytochrome P450"/>
    <property type="match status" value="1"/>
</dbReference>